<dbReference type="EC" id="2.7.1.148" evidence="2 10"/>
<dbReference type="GO" id="GO:0050515">
    <property type="term" value="F:4-(cytidine 5'-diphospho)-2-C-methyl-D-erythritol kinase activity"/>
    <property type="evidence" value="ECO:0007669"/>
    <property type="project" value="UniProtKB-UniRule"/>
</dbReference>
<dbReference type="PANTHER" id="PTHR43527:SF2">
    <property type="entry name" value="4-DIPHOSPHOCYTIDYL-2-C-METHYL-D-ERYTHRITOL KINASE, CHLOROPLASTIC"/>
    <property type="match status" value="1"/>
</dbReference>
<feature type="active site" evidence="10">
    <location>
        <position position="22"/>
    </location>
</feature>
<evidence type="ECO:0000256" key="2">
    <source>
        <dbReference type="ARBA" id="ARBA00012052"/>
    </source>
</evidence>
<comment type="pathway">
    <text evidence="10">Isoprenoid biosynthesis; isopentenyl diphosphate biosynthesis via DXP pathway; isopentenyl diphosphate from 1-deoxy-D-xylulose 5-phosphate: step 3/6.</text>
</comment>
<dbReference type="AlphaFoldDB" id="A0A2Z5ZHA8"/>
<keyword evidence="7 10" id="KW-0067">ATP-binding</keyword>
<dbReference type="Gene3D" id="3.30.70.890">
    <property type="entry name" value="GHMP kinase, C-terminal domain"/>
    <property type="match status" value="1"/>
</dbReference>
<accession>A0A0D6NHY6</accession>
<evidence type="ECO:0000256" key="3">
    <source>
        <dbReference type="ARBA" id="ARBA00017473"/>
    </source>
</evidence>
<feature type="binding site" evidence="10">
    <location>
        <begin position="114"/>
        <end position="124"/>
    </location>
    <ligand>
        <name>ATP</name>
        <dbReference type="ChEBI" id="CHEBI:30616"/>
    </ligand>
</feature>
<evidence type="ECO:0000313" key="15">
    <source>
        <dbReference type="Proteomes" id="UP000032670"/>
    </source>
</evidence>
<comment type="catalytic activity">
    <reaction evidence="10">
        <text>4-CDP-2-C-methyl-D-erythritol + ATP = 4-CDP-2-C-methyl-D-erythritol 2-phosphate + ADP + H(+)</text>
        <dbReference type="Rhea" id="RHEA:18437"/>
        <dbReference type="ChEBI" id="CHEBI:15378"/>
        <dbReference type="ChEBI" id="CHEBI:30616"/>
        <dbReference type="ChEBI" id="CHEBI:57823"/>
        <dbReference type="ChEBI" id="CHEBI:57919"/>
        <dbReference type="ChEBI" id="CHEBI:456216"/>
        <dbReference type="EC" id="2.7.1.148"/>
    </reaction>
</comment>
<dbReference type="GO" id="GO:0016114">
    <property type="term" value="P:terpenoid biosynthetic process"/>
    <property type="evidence" value="ECO:0007669"/>
    <property type="project" value="UniProtKB-UniRule"/>
</dbReference>
<evidence type="ECO:0000256" key="5">
    <source>
        <dbReference type="ARBA" id="ARBA00022741"/>
    </source>
</evidence>
<dbReference type="UniPathway" id="UPA00056">
    <property type="reaction ID" value="UER00094"/>
</dbReference>
<dbReference type="EMBL" id="BAMX01000010">
    <property type="protein sequence ID" value="GAN65639.1"/>
    <property type="molecule type" value="Genomic_DNA"/>
</dbReference>
<dbReference type="InterPro" id="IPR006204">
    <property type="entry name" value="GHMP_kinase_N_dom"/>
</dbReference>
<keyword evidence="8 10" id="KW-0414">Isoprene biosynthesis</keyword>
<evidence type="ECO:0000259" key="11">
    <source>
        <dbReference type="Pfam" id="PF00288"/>
    </source>
</evidence>
<feature type="domain" description="GHMP kinase N-terminal" evidence="11">
    <location>
        <begin position="83"/>
        <end position="162"/>
    </location>
</feature>
<feature type="active site" evidence="10">
    <location>
        <position position="156"/>
    </location>
</feature>
<name>A0A2Z5ZHA8_9PROT</name>
<dbReference type="InterPro" id="IPR013750">
    <property type="entry name" value="GHMP_kinase_C_dom"/>
</dbReference>
<dbReference type="Gene3D" id="3.30.230.10">
    <property type="match status" value="1"/>
</dbReference>
<evidence type="ECO:0000313" key="13">
    <source>
        <dbReference type="EMBL" id="BBC79709.1"/>
    </source>
</evidence>
<keyword evidence="4 10" id="KW-0808">Transferase</keyword>
<dbReference type="PANTHER" id="PTHR43527">
    <property type="entry name" value="4-DIPHOSPHOCYTIDYL-2-C-METHYL-D-ERYTHRITOL KINASE, CHLOROPLASTIC"/>
    <property type="match status" value="1"/>
</dbReference>
<dbReference type="EMBL" id="AP018515">
    <property type="protein sequence ID" value="BBC79709.1"/>
    <property type="molecule type" value="Genomic_DNA"/>
</dbReference>
<keyword evidence="6 10" id="KW-0418">Kinase</keyword>
<sequence>MSATLHQELSPQQTLTENAPAKINLYLHVTGKRADGYHLLDSLVVFAGAGDRLHYTPGPTPLRLKLAGRFGPTLGADAAGADNLVMKATAAVQAACGPNAVVQGGILVLDKELPVASGIGGGSADAAAALRLLNRAWRADLPHATLLRIAETLGADVPVCLASQTARMEGIGEQLSTAAPVPECGMVLVNCGVGVSTPDVFRTRQGAFHPRADLPAQWATLQNFISLLQAQTNSLEEPACKVCPAVQQVLTELEALPEVLLARMSGSGATCFALFPTVQAARHAAARLAQTQPEWWVWGGEIVGCKQ</sequence>
<evidence type="ECO:0000256" key="9">
    <source>
        <dbReference type="ARBA" id="ARBA00032554"/>
    </source>
</evidence>
<dbReference type="HAMAP" id="MF_00061">
    <property type="entry name" value="IspE"/>
    <property type="match status" value="1"/>
</dbReference>
<dbReference type="GO" id="GO:0019288">
    <property type="term" value="P:isopentenyl diphosphate biosynthetic process, methylerythritol 4-phosphate pathway"/>
    <property type="evidence" value="ECO:0007669"/>
    <property type="project" value="UniProtKB-UniRule"/>
</dbReference>
<protein>
    <recommendedName>
        <fullName evidence="3 10">4-diphosphocytidyl-2-C-methyl-D-erythritol kinase</fullName>
        <shortName evidence="10">CMK</shortName>
        <ecNumber evidence="2 10">2.7.1.148</ecNumber>
    </recommendedName>
    <alternativeName>
        <fullName evidence="9 10">4-(cytidine-5'-diphospho)-2-C-methyl-D-erythritol kinase</fullName>
    </alternativeName>
</protein>
<dbReference type="InterPro" id="IPR004424">
    <property type="entry name" value="IspE"/>
</dbReference>
<proteinExistence type="inferred from homology"/>
<keyword evidence="5 10" id="KW-0547">Nucleotide-binding</keyword>
<evidence type="ECO:0000313" key="16">
    <source>
        <dbReference type="Proteomes" id="UP000270034"/>
    </source>
</evidence>
<comment type="function">
    <text evidence="10">Catalyzes the phosphorylation of the position 2 hydroxy group of 4-diphosphocytidyl-2C-methyl-D-erythritol.</text>
</comment>
<dbReference type="KEGG" id="aot:AcetOri_orf02042"/>
<evidence type="ECO:0000256" key="10">
    <source>
        <dbReference type="HAMAP-Rule" id="MF_00061"/>
    </source>
</evidence>
<dbReference type="InterPro" id="IPR020568">
    <property type="entry name" value="Ribosomal_Su5_D2-typ_SF"/>
</dbReference>
<dbReference type="Pfam" id="PF00288">
    <property type="entry name" value="GHMP_kinases_N"/>
    <property type="match status" value="1"/>
</dbReference>
<dbReference type="SUPFAM" id="SSF55060">
    <property type="entry name" value="GHMP Kinase, C-terminal domain"/>
    <property type="match status" value="1"/>
</dbReference>
<evidence type="ECO:0000313" key="14">
    <source>
        <dbReference type="EMBL" id="GAN65639.1"/>
    </source>
</evidence>
<dbReference type="RefSeq" id="WP_048840656.1">
    <property type="nucleotide sequence ID" value="NZ_BAMX01000010.1"/>
</dbReference>
<feature type="domain" description="GHMP kinase C-terminal" evidence="12">
    <location>
        <begin position="218"/>
        <end position="290"/>
    </location>
</feature>
<evidence type="ECO:0000259" key="12">
    <source>
        <dbReference type="Pfam" id="PF08544"/>
    </source>
</evidence>
<evidence type="ECO:0000256" key="1">
    <source>
        <dbReference type="ARBA" id="ARBA00009684"/>
    </source>
</evidence>
<dbReference type="NCBIfam" id="NF011202">
    <property type="entry name" value="PRK14608.1"/>
    <property type="match status" value="1"/>
</dbReference>
<dbReference type="PIRSF" id="PIRSF010376">
    <property type="entry name" value="IspE"/>
    <property type="match status" value="1"/>
</dbReference>
<reference evidence="13 16" key="2">
    <citation type="submission" date="2018-02" db="EMBL/GenBank/DDBJ databases">
        <title>Acetobacter orientalis genome.</title>
        <authorList>
            <person name="Nakashima N."/>
            <person name="Tamura T."/>
        </authorList>
    </citation>
    <scope>NUCLEOTIDE SEQUENCE [LARGE SCALE GENOMIC DNA]</scope>
    <source>
        <strain evidence="13 16">FAN1</strain>
    </source>
</reference>
<dbReference type="InterPro" id="IPR014721">
    <property type="entry name" value="Ribsml_uS5_D2-typ_fold_subgr"/>
</dbReference>
<dbReference type="InterPro" id="IPR036554">
    <property type="entry name" value="GHMP_kinase_C_sf"/>
</dbReference>
<evidence type="ECO:0000256" key="7">
    <source>
        <dbReference type="ARBA" id="ARBA00022840"/>
    </source>
</evidence>
<evidence type="ECO:0000256" key="4">
    <source>
        <dbReference type="ARBA" id="ARBA00022679"/>
    </source>
</evidence>
<gene>
    <name evidence="10" type="primary">ispE</name>
    <name evidence="14" type="ORF">Abor_010_202</name>
    <name evidence="13" type="ORF">AcetOrient_orf02042</name>
</gene>
<dbReference type="GO" id="GO:0005524">
    <property type="term" value="F:ATP binding"/>
    <property type="evidence" value="ECO:0007669"/>
    <property type="project" value="UniProtKB-UniRule"/>
</dbReference>
<evidence type="ECO:0000256" key="8">
    <source>
        <dbReference type="ARBA" id="ARBA00023229"/>
    </source>
</evidence>
<dbReference type="Pfam" id="PF08544">
    <property type="entry name" value="GHMP_kinases_C"/>
    <property type="match status" value="1"/>
</dbReference>
<reference evidence="14 15" key="1">
    <citation type="submission" date="2012-11" db="EMBL/GenBank/DDBJ databases">
        <title>Whole genome sequence of Acetobacter orientalis 21F-2.</title>
        <authorList>
            <person name="Azuma Y."/>
            <person name="Higashiura N."/>
            <person name="Hirakawa H."/>
            <person name="Matsushita K."/>
        </authorList>
    </citation>
    <scope>NUCLEOTIDE SEQUENCE [LARGE SCALE GENOMIC DNA]</scope>
    <source>
        <strain evidence="14 15">21F-2</strain>
    </source>
</reference>
<dbReference type="Proteomes" id="UP000032670">
    <property type="component" value="Unassembled WGS sequence"/>
</dbReference>
<dbReference type="GeneID" id="76203786"/>
<dbReference type="SUPFAM" id="SSF54211">
    <property type="entry name" value="Ribosomal protein S5 domain 2-like"/>
    <property type="match status" value="1"/>
</dbReference>
<accession>A0A2Z5ZHA8</accession>
<dbReference type="Proteomes" id="UP000270034">
    <property type="component" value="Chromosome"/>
</dbReference>
<evidence type="ECO:0000256" key="6">
    <source>
        <dbReference type="ARBA" id="ARBA00022777"/>
    </source>
</evidence>
<organism evidence="13 16">
    <name type="scientific">Acetobacter orientalis</name>
    <dbReference type="NCBI Taxonomy" id="146474"/>
    <lineage>
        <taxon>Bacteria</taxon>
        <taxon>Pseudomonadati</taxon>
        <taxon>Pseudomonadota</taxon>
        <taxon>Alphaproteobacteria</taxon>
        <taxon>Acetobacterales</taxon>
        <taxon>Acetobacteraceae</taxon>
        <taxon>Acetobacter</taxon>
    </lineage>
</organism>
<keyword evidence="15" id="KW-1185">Reference proteome</keyword>
<comment type="similarity">
    <text evidence="1 10">Belongs to the GHMP kinase family. IspE subfamily.</text>
</comment>
<dbReference type="NCBIfam" id="TIGR00154">
    <property type="entry name" value="ispE"/>
    <property type="match status" value="1"/>
</dbReference>
<dbReference type="STRING" id="1231341.Abor_010_202"/>